<reference evidence="2" key="1">
    <citation type="submission" date="2019-06" db="EMBL/GenBank/DDBJ databases">
        <authorList>
            <person name="Zheng W."/>
        </authorList>
    </citation>
    <scope>NUCLEOTIDE SEQUENCE</scope>
    <source>
        <strain evidence="2">QDHG01</strain>
    </source>
</reference>
<evidence type="ECO:0000256" key="1">
    <source>
        <dbReference type="SAM" id="MobiDB-lite"/>
    </source>
</evidence>
<comment type="caution">
    <text evidence="2">The sequence shown here is derived from an EMBL/GenBank/DDBJ whole genome shotgun (WGS) entry which is preliminary data.</text>
</comment>
<organism evidence="2 3">
    <name type="scientific">Halteria grandinella</name>
    <dbReference type="NCBI Taxonomy" id="5974"/>
    <lineage>
        <taxon>Eukaryota</taxon>
        <taxon>Sar</taxon>
        <taxon>Alveolata</taxon>
        <taxon>Ciliophora</taxon>
        <taxon>Intramacronucleata</taxon>
        <taxon>Spirotrichea</taxon>
        <taxon>Stichotrichia</taxon>
        <taxon>Sporadotrichida</taxon>
        <taxon>Halteriidae</taxon>
        <taxon>Halteria</taxon>
    </lineage>
</organism>
<evidence type="ECO:0000313" key="3">
    <source>
        <dbReference type="Proteomes" id="UP000785679"/>
    </source>
</evidence>
<feature type="region of interest" description="Disordered" evidence="1">
    <location>
        <begin position="377"/>
        <end position="439"/>
    </location>
</feature>
<feature type="compositionally biased region" description="Polar residues" evidence="1">
    <location>
        <begin position="205"/>
        <end position="214"/>
    </location>
</feature>
<feature type="region of interest" description="Disordered" evidence="1">
    <location>
        <begin position="199"/>
        <end position="233"/>
    </location>
</feature>
<dbReference type="Proteomes" id="UP000785679">
    <property type="component" value="Unassembled WGS sequence"/>
</dbReference>
<keyword evidence="3" id="KW-1185">Reference proteome</keyword>
<proteinExistence type="predicted"/>
<feature type="compositionally biased region" description="Polar residues" evidence="1">
    <location>
        <begin position="25"/>
        <end position="39"/>
    </location>
</feature>
<feature type="compositionally biased region" description="Basic and acidic residues" evidence="1">
    <location>
        <begin position="13"/>
        <end position="22"/>
    </location>
</feature>
<dbReference type="EMBL" id="RRYP01004942">
    <property type="protein sequence ID" value="TNV82450.1"/>
    <property type="molecule type" value="Genomic_DNA"/>
</dbReference>
<accession>A0A8J8NY69</accession>
<evidence type="ECO:0000313" key="2">
    <source>
        <dbReference type="EMBL" id="TNV82450.1"/>
    </source>
</evidence>
<dbReference type="AlphaFoldDB" id="A0A8J8NY69"/>
<feature type="compositionally biased region" description="Basic residues" evidence="1">
    <location>
        <begin position="1"/>
        <end position="12"/>
    </location>
</feature>
<feature type="region of interest" description="Disordered" evidence="1">
    <location>
        <begin position="335"/>
        <end position="362"/>
    </location>
</feature>
<feature type="region of interest" description="Disordered" evidence="1">
    <location>
        <begin position="500"/>
        <end position="598"/>
    </location>
</feature>
<name>A0A8J8NY69_HALGN</name>
<gene>
    <name evidence="2" type="ORF">FGO68_gene2671</name>
</gene>
<feature type="compositionally biased region" description="Low complexity" evidence="1">
    <location>
        <begin position="377"/>
        <end position="394"/>
    </location>
</feature>
<feature type="region of interest" description="Disordered" evidence="1">
    <location>
        <begin position="1"/>
        <end position="63"/>
    </location>
</feature>
<feature type="compositionally biased region" description="Polar residues" evidence="1">
    <location>
        <begin position="500"/>
        <end position="515"/>
    </location>
</feature>
<feature type="compositionally biased region" description="Low complexity" evidence="1">
    <location>
        <begin position="567"/>
        <end position="578"/>
    </location>
</feature>
<protein>
    <submittedName>
        <fullName evidence="2">Uncharacterized protein</fullName>
    </submittedName>
</protein>
<sequence>MGSSKKSKKAKTRSKDAHEEKISPSVHTPQSQIAQSSQPLLPKQTKRQKQGSATSSKQKLPFTLNIKFRKNESQVTQAIDIPQNGGEQEEQIDVTPEMKNMKLQQPNEEIVFNQTIENFHQIDVHQDKLMDQIHEQYMFLAKAIEQDDDENIEVVDIRQQEINDQLEASMQQFLQQTTPVEDITMEAELQPATAIEQIQAPPPSGKTTAINTPPRTKDVSRGRSKKAKQQKEVQIQPMVQEPIVNAPPLQTIPISPKRSQSVTIGMQTEANATAINISEWKDQMMHVQKCLTLAIDGLDKLNQCMLMNSPYAFPNENWGQQIEFNSARQKLFNVIRPPPGQAKRGRKPTVRSISPKNAGPSVKISVMKNNLLQSQNYQVQQQQVQTQPNQIPFQNLPVKRKPGRPPKYENSALADSIGHKRQRTQQQRNQYAPSFINPPLNLEQYQKPVVKRVNSRKSKVDETIDKMEEIKYSQKEDFDPEDYSLPDSDCDQIIKTRISSTVPDFQLNERPSQAIKQVKPSKSVLTKPQQRSRPKLPNQPKNYSKSSDFKRNTHPKPPGPTKDAILNNNSSQRSWSRGRGQRSGHLLEMRSENSAQSK</sequence>